<protein>
    <submittedName>
        <fullName evidence="1">Uncharacterized protein</fullName>
    </submittedName>
</protein>
<evidence type="ECO:0000313" key="1">
    <source>
        <dbReference type="EMBL" id="MBE1609883.1"/>
    </source>
</evidence>
<accession>A0A927N404</accession>
<dbReference type="RefSeq" id="WP_192753377.1">
    <property type="nucleotide sequence ID" value="NZ_BAABJL010000284.1"/>
</dbReference>
<gene>
    <name evidence="1" type="ORF">HEB94_006731</name>
</gene>
<dbReference type="Proteomes" id="UP000638648">
    <property type="component" value="Unassembled WGS sequence"/>
</dbReference>
<organism evidence="1 2">
    <name type="scientific">Actinopolymorpha pittospori</name>
    <dbReference type="NCBI Taxonomy" id="648752"/>
    <lineage>
        <taxon>Bacteria</taxon>
        <taxon>Bacillati</taxon>
        <taxon>Actinomycetota</taxon>
        <taxon>Actinomycetes</taxon>
        <taxon>Propionibacteriales</taxon>
        <taxon>Actinopolymorphaceae</taxon>
        <taxon>Actinopolymorpha</taxon>
    </lineage>
</organism>
<sequence>MGGQRRYKMEVDGFEVPVGARRHDLDEAVEAIHATNRDGIFSADGAWRGSLDDNLLSPMLEGPHRIRRGERVDGQDTLLAVSAGETFEDIQDRLYRARHCTSPRMLTRHRIAEVLYAGVGAGLLEPVPAARVEDTVDTVMEAMADGRLHPRMLAARGEGLRQWLGLPAGEWTAAADEAVKRGRTMCAAPQVQEREDYDDNKWAL</sequence>
<comment type="caution">
    <text evidence="1">The sequence shown here is derived from an EMBL/GenBank/DDBJ whole genome shotgun (WGS) entry which is preliminary data.</text>
</comment>
<keyword evidence="2" id="KW-1185">Reference proteome</keyword>
<dbReference type="EMBL" id="JADBEM010000001">
    <property type="protein sequence ID" value="MBE1609883.1"/>
    <property type="molecule type" value="Genomic_DNA"/>
</dbReference>
<dbReference type="AlphaFoldDB" id="A0A927N404"/>
<reference evidence="1" key="1">
    <citation type="submission" date="2020-10" db="EMBL/GenBank/DDBJ databases">
        <title>Sequencing the genomes of 1000 actinobacteria strains.</title>
        <authorList>
            <person name="Klenk H.-P."/>
        </authorList>
    </citation>
    <scope>NUCLEOTIDE SEQUENCE</scope>
    <source>
        <strain evidence="1">DSM 45354</strain>
    </source>
</reference>
<evidence type="ECO:0000313" key="2">
    <source>
        <dbReference type="Proteomes" id="UP000638648"/>
    </source>
</evidence>
<name>A0A927N404_9ACTN</name>
<proteinExistence type="predicted"/>